<gene>
    <name evidence="9" type="ORF">DWX90_13165</name>
</gene>
<accession>A0AA92TK28</accession>
<dbReference type="InterPro" id="IPR007197">
    <property type="entry name" value="rSAM"/>
</dbReference>
<name>A0AA92TK28_9BACT</name>
<dbReference type="PANTHER" id="PTHR43273">
    <property type="entry name" value="ANAEROBIC SULFATASE-MATURATING ENZYME HOMOLOG ASLB-RELATED"/>
    <property type="match status" value="1"/>
</dbReference>
<keyword evidence="4" id="KW-0479">Metal-binding</keyword>
<dbReference type="EMBL" id="QRVN01000032">
    <property type="protein sequence ID" value="RGS45603.1"/>
    <property type="molecule type" value="Genomic_DNA"/>
</dbReference>
<dbReference type="GO" id="GO:0016491">
    <property type="term" value="F:oxidoreductase activity"/>
    <property type="evidence" value="ECO:0007669"/>
    <property type="project" value="InterPro"/>
</dbReference>
<organism evidence="9 10">
    <name type="scientific">Segatella copri</name>
    <dbReference type="NCBI Taxonomy" id="165179"/>
    <lineage>
        <taxon>Bacteria</taxon>
        <taxon>Pseudomonadati</taxon>
        <taxon>Bacteroidota</taxon>
        <taxon>Bacteroidia</taxon>
        <taxon>Bacteroidales</taxon>
        <taxon>Prevotellaceae</taxon>
        <taxon>Segatella</taxon>
    </lineage>
</organism>
<sequence length="376" mass="43177">MPNKMVDINETCSADPRSSKIRTLMLMVTNSCNLNCVYCYEIHKTLHKMDFETATRAILDVFDETGFDGVSIQFMGGEPLLAFPLIKDVSEWLWSKNIKYPYSLFAATNGTLLNEEMKNWFTANKHRFSLGLSFDGDVSTQNTNRSNSASLVDLDYFRDTWPESSVKMTISTDSLKNLCNNVVFLEEKGFTKIKTDLAYMHGWTKLHLVLWNEQLSLLKKYYLDSGRDMHCSLFNTPIDAILSEERHAKRCSCGEEMSCVDWDGTIYPCQMFAPISMDSAMYNKVKDIDFADAENFQVQECRDCVLQSCCPGCAGCNLKFNGAINRINPFYCKAFMIQIFHTLDYQLKVAEKIENEIERENLKHDINKIIRSLKLN</sequence>
<protein>
    <submittedName>
        <fullName evidence="9">4Fe-4S cluster-binding domain-containing protein</fullName>
    </submittedName>
</protein>
<dbReference type="Gene3D" id="3.20.20.70">
    <property type="entry name" value="Aldolase class I"/>
    <property type="match status" value="1"/>
</dbReference>
<keyword evidence="3" id="KW-0949">S-adenosyl-L-methionine</keyword>
<dbReference type="SUPFAM" id="SSF102114">
    <property type="entry name" value="Radical SAM enzymes"/>
    <property type="match status" value="1"/>
</dbReference>
<keyword evidence="6" id="KW-0411">Iron-sulfur</keyword>
<evidence type="ECO:0000256" key="4">
    <source>
        <dbReference type="ARBA" id="ARBA00022723"/>
    </source>
</evidence>
<evidence type="ECO:0000259" key="8">
    <source>
        <dbReference type="Pfam" id="PF04055"/>
    </source>
</evidence>
<dbReference type="SFLD" id="SFLDS00029">
    <property type="entry name" value="Radical_SAM"/>
    <property type="match status" value="1"/>
</dbReference>
<dbReference type="SFLD" id="SFLDG01067">
    <property type="entry name" value="SPASM/twitch_domain_containing"/>
    <property type="match status" value="1"/>
</dbReference>
<dbReference type="Pfam" id="PF04055">
    <property type="entry name" value="Radical_SAM"/>
    <property type="match status" value="1"/>
</dbReference>
<dbReference type="GO" id="GO:0051539">
    <property type="term" value="F:4 iron, 4 sulfur cluster binding"/>
    <property type="evidence" value="ECO:0007669"/>
    <property type="project" value="UniProtKB-KW"/>
</dbReference>
<dbReference type="SFLD" id="SFLDG01384">
    <property type="entry name" value="thioether_bond_formation_requi"/>
    <property type="match status" value="1"/>
</dbReference>
<dbReference type="CDD" id="cd01335">
    <property type="entry name" value="Radical_SAM"/>
    <property type="match status" value="1"/>
</dbReference>
<reference evidence="9 10" key="1">
    <citation type="submission" date="2018-08" db="EMBL/GenBank/DDBJ databases">
        <title>A genome reference for cultivated species of the human gut microbiota.</title>
        <authorList>
            <person name="Zou Y."/>
            <person name="Xue W."/>
            <person name="Luo G."/>
        </authorList>
    </citation>
    <scope>NUCLEOTIDE SEQUENCE [LARGE SCALE GENOMIC DNA]</scope>
    <source>
        <strain evidence="9 10">AF22-1</strain>
    </source>
</reference>
<dbReference type="GO" id="GO:0046872">
    <property type="term" value="F:metal ion binding"/>
    <property type="evidence" value="ECO:0007669"/>
    <property type="project" value="UniProtKB-KW"/>
</dbReference>
<dbReference type="AlphaFoldDB" id="A0AA92TK28"/>
<dbReference type="InterPro" id="IPR013785">
    <property type="entry name" value="Aldolase_TIM"/>
</dbReference>
<comment type="cofactor">
    <cofactor evidence="1">
        <name>[4Fe-4S] cluster</name>
        <dbReference type="ChEBI" id="CHEBI:49883"/>
    </cofactor>
</comment>
<dbReference type="PANTHER" id="PTHR43273:SF3">
    <property type="entry name" value="ANAEROBIC SULFATASE-MATURATING ENZYME HOMOLOG ASLB-RELATED"/>
    <property type="match status" value="1"/>
</dbReference>
<evidence type="ECO:0000256" key="6">
    <source>
        <dbReference type="ARBA" id="ARBA00023014"/>
    </source>
</evidence>
<proteinExistence type="inferred from homology"/>
<keyword evidence="2" id="KW-0004">4Fe-4S</keyword>
<evidence type="ECO:0000313" key="10">
    <source>
        <dbReference type="Proteomes" id="UP000286113"/>
    </source>
</evidence>
<comment type="similarity">
    <text evidence="7">Belongs to the radical SAM superfamily. Anaerobic sulfatase-maturating enzyme family.</text>
</comment>
<evidence type="ECO:0000256" key="5">
    <source>
        <dbReference type="ARBA" id="ARBA00023004"/>
    </source>
</evidence>
<evidence type="ECO:0000313" key="9">
    <source>
        <dbReference type="EMBL" id="RGS45603.1"/>
    </source>
</evidence>
<feature type="domain" description="Radical SAM core" evidence="8">
    <location>
        <begin position="28"/>
        <end position="132"/>
    </location>
</feature>
<evidence type="ECO:0000256" key="2">
    <source>
        <dbReference type="ARBA" id="ARBA00022485"/>
    </source>
</evidence>
<comment type="caution">
    <text evidence="9">The sequence shown here is derived from an EMBL/GenBank/DDBJ whole genome shotgun (WGS) entry which is preliminary data.</text>
</comment>
<dbReference type="SFLD" id="SFLDG01386">
    <property type="entry name" value="main_SPASM_domain-containing"/>
    <property type="match status" value="1"/>
</dbReference>
<dbReference type="PROSITE" id="PS01305">
    <property type="entry name" value="MOAA_NIFB_PQQE"/>
    <property type="match status" value="1"/>
</dbReference>
<evidence type="ECO:0000256" key="1">
    <source>
        <dbReference type="ARBA" id="ARBA00001966"/>
    </source>
</evidence>
<dbReference type="InterPro" id="IPR058240">
    <property type="entry name" value="rSAM_sf"/>
</dbReference>
<keyword evidence="5" id="KW-0408">Iron</keyword>
<evidence type="ECO:0000256" key="3">
    <source>
        <dbReference type="ARBA" id="ARBA00022691"/>
    </source>
</evidence>
<dbReference type="InterPro" id="IPR000385">
    <property type="entry name" value="MoaA_NifB_PqqE_Fe-S-bd_CS"/>
</dbReference>
<evidence type="ECO:0000256" key="7">
    <source>
        <dbReference type="ARBA" id="ARBA00023601"/>
    </source>
</evidence>
<dbReference type="Proteomes" id="UP000286113">
    <property type="component" value="Unassembled WGS sequence"/>
</dbReference>
<dbReference type="InterPro" id="IPR023867">
    <property type="entry name" value="Sulphatase_maturase_rSAM"/>
</dbReference>